<dbReference type="EMBL" id="AP024702">
    <property type="protein sequence ID" value="BCX46968.1"/>
    <property type="molecule type" value="Genomic_DNA"/>
</dbReference>
<dbReference type="RefSeq" id="WP_353415629.1">
    <property type="nucleotide sequence ID" value="NZ_AP024702.1"/>
</dbReference>
<gene>
    <name evidence="2" type="ORF">HAHE_08760</name>
</gene>
<dbReference type="Pfam" id="PF05016">
    <property type="entry name" value="ParE_toxin"/>
    <property type="match status" value="1"/>
</dbReference>
<organism evidence="2 3">
    <name type="scientific">Haloferula helveola</name>
    <dbReference type="NCBI Taxonomy" id="490095"/>
    <lineage>
        <taxon>Bacteria</taxon>
        <taxon>Pseudomonadati</taxon>
        <taxon>Verrucomicrobiota</taxon>
        <taxon>Verrucomicrobiia</taxon>
        <taxon>Verrucomicrobiales</taxon>
        <taxon>Verrucomicrobiaceae</taxon>
        <taxon>Haloferula</taxon>
    </lineage>
</organism>
<sequence>MSREILFHSAVQKEIREILDYYEAISEALADDFWTELTEAFDYARSFPKRHHFDPSGRRRSNLKKFPYHFLFRTTDSQVKVTVVRHHSRSPIYGSRRQ</sequence>
<evidence type="ECO:0000313" key="3">
    <source>
        <dbReference type="Proteomes" id="UP001374893"/>
    </source>
</evidence>
<protein>
    <recommendedName>
        <fullName evidence="4">Type II toxin-antitoxin system RelE/ParE family toxin</fullName>
    </recommendedName>
</protein>
<evidence type="ECO:0000313" key="2">
    <source>
        <dbReference type="EMBL" id="BCX46968.1"/>
    </source>
</evidence>
<accession>A0ABN6H0I8</accession>
<reference evidence="2 3" key="1">
    <citation type="submission" date="2021-06" db="EMBL/GenBank/DDBJ databases">
        <title>Complete genome of Haloferula helveola possessing various polysaccharide degrading enzymes.</title>
        <authorList>
            <person name="Takami H."/>
            <person name="Huang C."/>
            <person name="Hamasaki K."/>
        </authorList>
    </citation>
    <scope>NUCLEOTIDE SEQUENCE [LARGE SCALE GENOMIC DNA]</scope>
    <source>
        <strain evidence="2 3">CN-1</strain>
    </source>
</reference>
<name>A0ABN6H0I8_9BACT</name>
<keyword evidence="3" id="KW-1185">Reference proteome</keyword>
<dbReference type="Gene3D" id="3.30.2310.20">
    <property type="entry name" value="RelE-like"/>
    <property type="match status" value="1"/>
</dbReference>
<proteinExistence type="predicted"/>
<dbReference type="InterPro" id="IPR035093">
    <property type="entry name" value="RelE/ParE_toxin_dom_sf"/>
</dbReference>
<evidence type="ECO:0008006" key="4">
    <source>
        <dbReference type="Google" id="ProtNLM"/>
    </source>
</evidence>
<evidence type="ECO:0000256" key="1">
    <source>
        <dbReference type="ARBA" id="ARBA00022649"/>
    </source>
</evidence>
<dbReference type="Proteomes" id="UP001374893">
    <property type="component" value="Chromosome"/>
</dbReference>
<keyword evidence="1" id="KW-1277">Toxin-antitoxin system</keyword>
<dbReference type="InterPro" id="IPR007712">
    <property type="entry name" value="RelE/ParE_toxin"/>
</dbReference>